<evidence type="ECO:0000313" key="2">
    <source>
        <dbReference type="Proteomes" id="UP001162162"/>
    </source>
</evidence>
<proteinExistence type="predicted"/>
<name>A0AAV8X9T0_9CUCU</name>
<dbReference type="Proteomes" id="UP001162162">
    <property type="component" value="Unassembled WGS sequence"/>
</dbReference>
<comment type="caution">
    <text evidence="1">The sequence shown here is derived from an EMBL/GenBank/DDBJ whole genome shotgun (WGS) entry which is preliminary data.</text>
</comment>
<dbReference type="AlphaFoldDB" id="A0AAV8X9T0"/>
<accession>A0AAV8X9T0</accession>
<gene>
    <name evidence="1" type="ORF">NQ318_012550</name>
</gene>
<sequence length="62" mass="7034">MRTATECDARTACDPMDLKLYDVKSAQNQEKNVMGHHESEVCLVIKSEELDSKEEEDECDGQ</sequence>
<reference evidence="1" key="1">
    <citation type="journal article" date="2023" name="Insect Mol. Biol.">
        <title>Genome sequencing provides insights into the evolution of gene families encoding plant cell wall-degrading enzymes in longhorned beetles.</title>
        <authorList>
            <person name="Shin N.R."/>
            <person name="Okamura Y."/>
            <person name="Kirsch R."/>
            <person name="Pauchet Y."/>
        </authorList>
    </citation>
    <scope>NUCLEOTIDE SEQUENCE</scope>
    <source>
        <strain evidence="1">AMC_N1</strain>
    </source>
</reference>
<organism evidence="1 2">
    <name type="scientific">Aromia moschata</name>
    <dbReference type="NCBI Taxonomy" id="1265417"/>
    <lineage>
        <taxon>Eukaryota</taxon>
        <taxon>Metazoa</taxon>
        <taxon>Ecdysozoa</taxon>
        <taxon>Arthropoda</taxon>
        <taxon>Hexapoda</taxon>
        <taxon>Insecta</taxon>
        <taxon>Pterygota</taxon>
        <taxon>Neoptera</taxon>
        <taxon>Endopterygota</taxon>
        <taxon>Coleoptera</taxon>
        <taxon>Polyphaga</taxon>
        <taxon>Cucujiformia</taxon>
        <taxon>Chrysomeloidea</taxon>
        <taxon>Cerambycidae</taxon>
        <taxon>Cerambycinae</taxon>
        <taxon>Callichromatini</taxon>
        <taxon>Aromia</taxon>
    </lineage>
</organism>
<evidence type="ECO:0000313" key="1">
    <source>
        <dbReference type="EMBL" id="KAJ8935712.1"/>
    </source>
</evidence>
<keyword evidence="2" id="KW-1185">Reference proteome</keyword>
<dbReference type="EMBL" id="JAPWTK010000845">
    <property type="protein sequence ID" value="KAJ8935712.1"/>
    <property type="molecule type" value="Genomic_DNA"/>
</dbReference>
<protein>
    <submittedName>
        <fullName evidence="1">Uncharacterized protein</fullName>
    </submittedName>
</protein>